<dbReference type="CDD" id="cd01389">
    <property type="entry name" value="HMG-box_ROX1-like"/>
    <property type="match status" value="1"/>
</dbReference>
<dbReference type="AlphaFoldDB" id="A0A5K1JVH3"/>
<dbReference type="SMART" id="SM00398">
    <property type="entry name" value="HMG"/>
    <property type="match status" value="1"/>
</dbReference>
<dbReference type="InterPro" id="IPR050140">
    <property type="entry name" value="SRY-related_HMG-box_TF-like"/>
</dbReference>
<feature type="compositionally biased region" description="Basic residues" evidence="4">
    <location>
        <begin position="177"/>
        <end position="192"/>
    </location>
</feature>
<keyword evidence="3" id="KW-0539">Nucleus</keyword>
<evidence type="ECO:0000256" key="3">
    <source>
        <dbReference type="PROSITE-ProRule" id="PRU00267"/>
    </source>
</evidence>
<feature type="compositionally biased region" description="Low complexity" evidence="4">
    <location>
        <begin position="220"/>
        <end position="229"/>
    </location>
</feature>
<dbReference type="SUPFAM" id="SSF47095">
    <property type="entry name" value="HMG-box"/>
    <property type="match status" value="1"/>
</dbReference>
<feature type="DNA-binding region" description="HMG box" evidence="3">
    <location>
        <begin position="105"/>
        <end position="174"/>
    </location>
</feature>
<dbReference type="PANTHER" id="PTHR10270:SF161">
    <property type="entry name" value="SEX-DETERMINING REGION Y PROTEIN"/>
    <property type="match status" value="1"/>
</dbReference>
<sequence length="567" mass="61420">MTPPDTRPGGICGWTPADDNCDALYTTIPSPASHASLIYGPDTPSPSPSPSSPPTSVAAASRSVSPDTTATEPDEGELAQNISPYYNATSLRRYKAKLKLDPKWAPRPPNAFILFRREYAERHKGEELQSPEKTTLSKRAGKAWHSLTSDEQKVWYDAAKQQAEDHQRLNPGYIFKPNKRTRSDHRKHPAMRSRREQVEEFVRKSTDRRCNPAKRGRHTSPASVASSASPEPPDTPATSRSRSCSNPPQVACPVPITPGGNNVLLSGDPFASMSSLLERPVCSSKELAYSDNCSPYFVFDDNYTESSDDLSEFWYDSFAPSPVPYYMDGTPDHMPSPMSVPVQVPEAQFASSFELPSPSASQGASYIPSTSAPLITRRRRSATTSMIPTSTQHAAVTSSLYGWARDDLATARMAPQPDLGAARPPISPDVNPHPKAGQAAESAFLPLSTADDVWGPPRLHPGASAAYKLHDDTFVAGMDPDRTPRGSICAAHEAAPAPHSFADYSLAMAAPPQDMYISAAFDPFDATGDLESYGVCHYGVREANGAYAPTQAVEPYSLYLTQGGQQD</sequence>
<name>A0A5K1JVH3_9APHY</name>
<evidence type="ECO:0000259" key="5">
    <source>
        <dbReference type="PROSITE" id="PS50118"/>
    </source>
</evidence>
<dbReference type="PANTHER" id="PTHR10270">
    <property type="entry name" value="SOX TRANSCRIPTION FACTOR"/>
    <property type="match status" value="1"/>
</dbReference>
<dbReference type="GO" id="GO:0030154">
    <property type="term" value="P:cell differentiation"/>
    <property type="evidence" value="ECO:0007669"/>
    <property type="project" value="TreeGrafter"/>
</dbReference>
<dbReference type="PROSITE" id="PS50118">
    <property type="entry name" value="HMG_BOX_2"/>
    <property type="match status" value="1"/>
</dbReference>
<keyword evidence="1 3" id="KW-0238">DNA-binding</keyword>
<dbReference type="Pfam" id="PF00505">
    <property type="entry name" value="HMG_box"/>
    <property type="match status" value="1"/>
</dbReference>
<feature type="region of interest" description="Disordered" evidence="4">
    <location>
        <begin position="163"/>
        <end position="252"/>
    </location>
</feature>
<evidence type="ECO:0000256" key="2">
    <source>
        <dbReference type="ARBA" id="ARBA00023163"/>
    </source>
</evidence>
<evidence type="ECO:0000256" key="1">
    <source>
        <dbReference type="ARBA" id="ARBA00023125"/>
    </source>
</evidence>
<dbReference type="Gene3D" id="1.10.30.10">
    <property type="entry name" value="High mobility group box domain"/>
    <property type="match status" value="1"/>
</dbReference>
<gene>
    <name evidence="6" type="primary">Q53763</name>
</gene>
<feature type="domain" description="HMG box" evidence="5">
    <location>
        <begin position="105"/>
        <end position="174"/>
    </location>
</feature>
<evidence type="ECO:0000256" key="4">
    <source>
        <dbReference type="SAM" id="MobiDB-lite"/>
    </source>
</evidence>
<dbReference type="InterPro" id="IPR036910">
    <property type="entry name" value="HMG_box_dom_sf"/>
</dbReference>
<dbReference type="EMBL" id="LR724826">
    <property type="protein sequence ID" value="VWO95442.1"/>
    <property type="molecule type" value="Genomic_DNA"/>
</dbReference>
<proteinExistence type="predicted"/>
<feature type="compositionally biased region" description="Basic and acidic residues" evidence="4">
    <location>
        <begin position="193"/>
        <end position="210"/>
    </location>
</feature>
<dbReference type="InterPro" id="IPR009071">
    <property type="entry name" value="HMG_box_dom"/>
</dbReference>
<reference evidence="6" key="1">
    <citation type="submission" date="2019-10" db="EMBL/GenBank/DDBJ databases">
        <authorList>
            <person name="Nor Muhammad N."/>
        </authorList>
    </citation>
    <scope>NUCLEOTIDE SEQUENCE</scope>
</reference>
<feature type="region of interest" description="Disordered" evidence="4">
    <location>
        <begin position="123"/>
        <end position="143"/>
    </location>
</feature>
<dbReference type="GO" id="GO:0001228">
    <property type="term" value="F:DNA-binding transcription activator activity, RNA polymerase II-specific"/>
    <property type="evidence" value="ECO:0007669"/>
    <property type="project" value="TreeGrafter"/>
</dbReference>
<feature type="compositionally biased region" description="Polar residues" evidence="4">
    <location>
        <begin position="236"/>
        <end position="248"/>
    </location>
</feature>
<keyword evidence="2" id="KW-0804">Transcription</keyword>
<evidence type="ECO:0000313" key="6">
    <source>
        <dbReference type="EMBL" id="VWO95442.1"/>
    </source>
</evidence>
<organism evidence="6">
    <name type="scientific">Ganoderma boninense</name>
    <dbReference type="NCBI Taxonomy" id="34458"/>
    <lineage>
        <taxon>Eukaryota</taxon>
        <taxon>Fungi</taxon>
        <taxon>Dikarya</taxon>
        <taxon>Basidiomycota</taxon>
        <taxon>Agaricomycotina</taxon>
        <taxon>Agaricomycetes</taxon>
        <taxon>Polyporales</taxon>
        <taxon>Polyporaceae</taxon>
        <taxon>Ganoderma</taxon>
    </lineage>
</organism>
<accession>A0A5K1JVH3</accession>
<protein>
    <submittedName>
        <fullName evidence="6">Potential ABC transporter</fullName>
    </submittedName>
</protein>
<dbReference type="GO" id="GO:0000978">
    <property type="term" value="F:RNA polymerase II cis-regulatory region sequence-specific DNA binding"/>
    <property type="evidence" value="ECO:0007669"/>
    <property type="project" value="TreeGrafter"/>
</dbReference>
<dbReference type="GO" id="GO:0005634">
    <property type="term" value="C:nucleus"/>
    <property type="evidence" value="ECO:0007669"/>
    <property type="project" value="UniProtKB-UniRule"/>
</dbReference>
<feature type="region of interest" description="Disordered" evidence="4">
    <location>
        <begin position="32"/>
        <end position="81"/>
    </location>
</feature>
<feature type="compositionally biased region" description="Pro residues" evidence="4">
    <location>
        <begin position="43"/>
        <end position="53"/>
    </location>
</feature>
<feature type="compositionally biased region" description="Low complexity" evidence="4">
    <location>
        <begin position="54"/>
        <end position="67"/>
    </location>
</feature>